<proteinExistence type="predicted"/>
<accession>A0A4Y2CDN4</accession>
<dbReference type="AlphaFoldDB" id="A0A4Y2CDN4"/>
<comment type="caution">
    <text evidence="2">The sequence shown here is derived from an EMBL/GenBank/DDBJ whole genome shotgun (WGS) entry which is preliminary data.</text>
</comment>
<organism evidence="2 3">
    <name type="scientific">Araneus ventricosus</name>
    <name type="common">Orbweaver spider</name>
    <name type="synonym">Epeira ventricosa</name>
    <dbReference type="NCBI Taxonomy" id="182803"/>
    <lineage>
        <taxon>Eukaryota</taxon>
        <taxon>Metazoa</taxon>
        <taxon>Ecdysozoa</taxon>
        <taxon>Arthropoda</taxon>
        <taxon>Chelicerata</taxon>
        <taxon>Arachnida</taxon>
        <taxon>Araneae</taxon>
        <taxon>Araneomorphae</taxon>
        <taxon>Entelegynae</taxon>
        <taxon>Araneoidea</taxon>
        <taxon>Araneidae</taxon>
        <taxon>Araneus</taxon>
    </lineage>
</organism>
<evidence type="ECO:0000256" key="1">
    <source>
        <dbReference type="SAM" id="MobiDB-lite"/>
    </source>
</evidence>
<name>A0A4Y2CDN4_ARAVE</name>
<keyword evidence="3" id="KW-1185">Reference proteome</keyword>
<gene>
    <name evidence="2" type="ORF">AVEN_76502_1</name>
</gene>
<feature type="region of interest" description="Disordered" evidence="1">
    <location>
        <begin position="18"/>
        <end position="84"/>
    </location>
</feature>
<evidence type="ECO:0000313" key="2">
    <source>
        <dbReference type="EMBL" id="GBM02453.1"/>
    </source>
</evidence>
<dbReference type="Proteomes" id="UP000499080">
    <property type="component" value="Unassembled WGS sequence"/>
</dbReference>
<sequence>MTMFYYRKLANLAFSKYPGDLNDSPHDVNTETESGVLIAITGYGPTPPIGGTSRHRSGRNSTPHPLESENPLAYQRTRGFNNVS</sequence>
<reference evidence="2 3" key="1">
    <citation type="journal article" date="2019" name="Sci. Rep.">
        <title>Orb-weaving spider Araneus ventricosus genome elucidates the spidroin gene catalogue.</title>
        <authorList>
            <person name="Kono N."/>
            <person name="Nakamura H."/>
            <person name="Ohtoshi R."/>
            <person name="Moran D.A.P."/>
            <person name="Shinohara A."/>
            <person name="Yoshida Y."/>
            <person name="Fujiwara M."/>
            <person name="Mori M."/>
            <person name="Tomita M."/>
            <person name="Arakawa K."/>
        </authorList>
    </citation>
    <scope>NUCLEOTIDE SEQUENCE [LARGE SCALE GENOMIC DNA]</scope>
</reference>
<protein>
    <submittedName>
        <fullName evidence="2">Uncharacterized protein</fullName>
    </submittedName>
</protein>
<evidence type="ECO:0000313" key="3">
    <source>
        <dbReference type="Proteomes" id="UP000499080"/>
    </source>
</evidence>
<feature type="compositionally biased region" description="Low complexity" evidence="1">
    <location>
        <begin position="38"/>
        <end position="52"/>
    </location>
</feature>
<dbReference type="EMBL" id="BGPR01000180">
    <property type="protein sequence ID" value="GBM02453.1"/>
    <property type="molecule type" value="Genomic_DNA"/>
</dbReference>